<gene>
    <name evidence="5" type="ORF">CWI71_08735</name>
</gene>
<dbReference type="AlphaFoldDB" id="A0A432YF11"/>
<protein>
    <submittedName>
        <fullName evidence="5">Enoyl-CoA hydratase</fullName>
    </submittedName>
</protein>
<evidence type="ECO:0000313" key="6">
    <source>
        <dbReference type="Proteomes" id="UP000288259"/>
    </source>
</evidence>
<comment type="similarity">
    <text evidence="2">Belongs to the enoyl-CoA hydratase/isomerase family.</text>
</comment>
<name>A0A432YF11_9GAMM</name>
<dbReference type="RefSeq" id="WP_126754882.1">
    <property type="nucleotide sequence ID" value="NZ_PIPY01000008.1"/>
</dbReference>
<dbReference type="PANTHER" id="PTHR43684">
    <property type="match status" value="1"/>
</dbReference>
<comment type="caution">
    <text evidence="5">The sequence shown here is derived from an EMBL/GenBank/DDBJ whole genome shotgun (WGS) entry which is preliminary data.</text>
</comment>
<comment type="subcellular location">
    <subcellularLocation>
        <location evidence="1">Peroxisome</location>
    </subcellularLocation>
</comment>
<dbReference type="PANTHER" id="PTHR43684:SF1">
    <property type="entry name" value="ENOYL-COA DELTA ISOMERASE 2"/>
    <property type="match status" value="1"/>
</dbReference>
<dbReference type="EMBL" id="PIPY01000008">
    <property type="protein sequence ID" value="RUO59495.1"/>
    <property type="molecule type" value="Genomic_DNA"/>
</dbReference>
<accession>A0A432YF11</accession>
<reference evidence="6" key="1">
    <citation type="journal article" date="2018" name="Front. Microbiol.">
        <title>Genome-Based Analysis Reveals the Taxonomy and Diversity of the Family Idiomarinaceae.</title>
        <authorList>
            <person name="Liu Y."/>
            <person name="Lai Q."/>
            <person name="Shao Z."/>
        </authorList>
    </citation>
    <scope>NUCLEOTIDE SEQUENCE [LARGE SCALE GENOMIC DNA]</scope>
    <source>
        <strain evidence="6">CVS-6</strain>
    </source>
</reference>
<evidence type="ECO:0000256" key="2">
    <source>
        <dbReference type="ARBA" id="ARBA00005254"/>
    </source>
</evidence>
<proteinExistence type="inferred from homology"/>
<dbReference type="Gene3D" id="1.10.12.10">
    <property type="entry name" value="Lyase 2-enoyl-coa Hydratase, Chain A, domain 2"/>
    <property type="match status" value="1"/>
</dbReference>
<evidence type="ECO:0000256" key="3">
    <source>
        <dbReference type="ARBA" id="ARBA00023140"/>
    </source>
</evidence>
<keyword evidence="6" id="KW-1185">Reference proteome</keyword>
<dbReference type="InterPro" id="IPR029045">
    <property type="entry name" value="ClpP/crotonase-like_dom_sf"/>
</dbReference>
<dbReference type="CDD" id="cd06558">
    <property type="entry name" value="crotonase-like"/>
    <property type="match status" value="1"/>
</dbReference>
<evidence type="ECO:0000256" key="4">
    <source>
        <dbReference type="ARBA" id="ARBA00023235"/>
    </source>
</evidence>
<dbReference type="Proteomes" id="UP000288259">
    <property type="component" value="Unassembled WGS sequence"/>
</dbReference>
<sequence length="251" mass="27090">MSELIKVEQRDGVVWVTLNRPEKKNAITQQMYLDLAHTLEQAERDSSVAAIVLQGAGDNFSAGNDLYDFLAMEELDESAPPFEFLFTLSRLSVPVIASVDGVAIGIGTTILLHCDFVVATEQAKFALPFIHLGLVPEAGSSQLLPLLCGHLRAAELLLLGDTIDATTALNYGLLTKVVAQEQLTGATRDIATALASKPVAGLRTTKRLLKQPSEAVADRISREAKLFIRALGSDEAREAIAQTLHKKKQSS</sequence>
<dbReference type="SUPFAM" id="SSF52096">
    <property type="entry name" value="ClpP/crotonase"/>
    <property type="match status" value="1"/>
</dbReference>
<dbReference type="Pfam" id="PF00378">
    <property type="entry name" value="ECH_1"/>
    <property type="match status" value="1"/>
</dbReference>
<organism evidence="5 6">
    <name type="scientific">Pseudidiomarina insulisalsae</name>
    <dbReference type="NCBI Taxonomy" id="575789"/>
    <lineage>
        <taxon>Bacteria</taxon>
        <taxon>Pseudomonadati</taxon>
        <taxon>Pseudomonadota</taxon>
        <taxon>Gammaproteobacteria</taxon>
        <taxon>Alteromonadales</taxon>
        <taxon>Idiomarinaceae</taxon>
        <taxon>Pseudidiomarina</taxon>
    </lineage>
</organism>
<evidence type="ECO:0000256" key="1">
    <source>
        <dbReference type="ARBA" id="ARBA00004275"/>
    </source>
</evidence>
<dbReference type="InterPro" id="IPR051053">
    <property type="entry name" value="ECH/Chromodomain_protein"/>
</dbReference>
<dbReference type="Gene3D" id="3.90.226.10">
    <property type="entry name" value="2-enoyl-CoA Hydratase, Chain A, domain 1"/>
    <property type="match status" value="1"/>
</dbReference>
<evidence type="ECO:0000313" key="5">
    <source>
        <dbReference type="EMBL" id="RUO59495.1"/>
    </source>
</evidence>
<keyword evidence="4" id="KW-0413">Isomerase</keyword>
<dbReference type="InterPro" id="IPR001753">
    <property type="entry name" value="Enoyl-CoA_hydra/iso"/>
</dbReference>
<dbReference type="GO" id="GO:0004165">
    <property type="term" value="F:delta(3)-delta(2)-enoyl-CoA isomerase activity"/>
    <property type="evidence" value="ECO:0007669"/>
    <property type="project" value="UniProtKB-ARBA"/>
</dbReference>
<keyword evidence="3" id="KW-0576">Peroxisome</keyword>
<dbReference type="OrthoDB" id="9797151at2"/>
<dbReference type="InterPro" id="IPR014748">
    <property type="entry name" value="Enoyl-CoA_hydra_C"/>
</dbReference>